<organism evidence="2 3">
    <name type="scientific">Rhodospirillum centenum (strain ATCC 51521 / SW)</name>
    <dbReference type="NCBI Taxonomy" id="414684"/>
    <lineage>
        <taxon>Bacteria</taxon>
        <taxon>Pseudomonadati</taxon>
        <taxon>Pseudomonadota</taxon>
        <taxon>Alphaproteobacteria</taxon>
        <taxon>Rhodospirillales</taxon>
        <taxon>Rhodospirillaceae</taxon>
        <taxon>Rhodospirillum</taxon>
    </lineage>
</organism>
<accession>B6IMZ2</accession>
<dbReference type="Gene3D" id="1.10.10.10">
    <property type="entry name" value="Winged helix-like DNA-binding domain superfamily/Winged helix DNA-binding domain"/>
    <property type="match status" value="1"/>
</dbReference>
<dbReference type="OrthoDB" id="7358490at2"/>
<dbReference type="RefSeq" id="WP_012566675.1">
    <property type="nucleotide sequence ID" value="NC_011420.2"/>
</dbReference>
<dbReference type="AlphaFoldDB" id="B6IMZ2"/>
<dbReference type="eggNOG" id="COG2932">
    <property type="taxonomic scope" value="Bacteria"/>
</dbReference>
<dbReference type="Pfam" id="PF02316">
    <property type="entry name" value="HTH_Tnp_Mu_1"/>
    <property type="match status" value="1"/>
</dbReference>
<feature type="domain" description="HTH Mu-type" evidence="1">
    <location>
        <begin position="42"/>
        <end position="109"/>
    </location>
</feature>
<evidence type="ECO:0000313" key="3">
    <source>
        <dbReference type="Proteomes" id="UP000001591"/>
    </source>
</evidence>
<dbReference type="Proteomes" id="UP000001591">
    <property type="component" value="Chromosome"/>
</dbReference>
<evidence type="ECO:0000259" key="1">
    <source>
        <dbReference type="PROSITE" id="PS51702"/>
    </source>
</evidence>
<protein>
    <submittedName>
        <fullName evidence="2">Mu transposase, putative</fullName>
    </submittedName>
</protein>
<name>B6IMZ2_RHOCS</name>
<dbReference type="STRING" id="414684.RC1_1485"/>
<dbReference type="InterPro" id="IPR003314">
    <property type="entry name" value="Mu-type_HTH"/>
</dbReference>
<dbReference type="PROSITE" id="PS51702">
    <property type="entry name" value="HTH_MU"/>
    <property type="match status" value="1"/>
</dbReference>
<sequence length="191" mass="20956">MTDRFEFTVSVGAEELAYLRRRAHFLEAVIVQVLRDKGRVREWFSAAELAGVRLPGLPATKAGITRLARAEAWRVREVHGRGGIRFEYHVTSLPPRAFDQLIALIVEAIPEPEPERIELRLPAAPRPVLADDTTTAPPWTLPLLRLVKSGAVASVASAVARLEATLPPSLDAPTAHQVEEALARMGIRLPA</sequence>
<dbReference type="GO" id="GO:0003677">
    <property type="term" value="F:DNA binding"/>
    <property type="evidence" value="ECO:0007669"/>
    <property type="project" value="InterPro"/>
</dbReference>
<evidence type="ECO:0000313" key="2">
    <source>
        <dbReference type="EMBL" id="ACI98889.1"/>
    </source>
</evidence>
<keyword evidence="3" id="KW-1185">Reference proteome</keyword>
<dbReference type="InterPro" id="IPR009061">
    <property type="entry name" value="DNA-bd_dom_put_sf"/>
</dbReference>
<gene>
    <name evidence="2" type="ordered locus">RC1_1485</name>
</gene>
<dbReference type="KEGG" id="rce:RC1_1485"/>
<dbReference type="SUPFAM" id="SSF46955">
    <property type="entry name" value="Putative DNA-binding domain"/>
    <property type="match status" value="1"/>
</dbReference>
<dbReference type="InterPro" id="IPR036388">
    <property type="entry name" value="WH-like_DNA-bd_sf"/>
</dbReference>
<reference evidence="2 3" key="1">
    <citation type="journal article" date="2010" name="BMC Genomics">
        <title>Metabolic flexibility revealed in the genome of the cyst-forming alpha-1 proteobacterium Rhodospirillum centenum.</title>
        <authorList>
            <person name="Lu Y.K."/>
            <person name="Marden J."/>
            <person name="Han M."/>
            <person name="Swingley W.D."/>
            <person name="Mastrian S.D."/>
            <person name="Chowdhury S.R."/>
            <person name="Hao J."/>
            <person name="Helmy T."/>
            <person name="Kim S."/>
            <person name="Kurdoglu A.A."/>
            <person name="Matthies H.J."/>
            <person name="Rollo D."/>
            <person name="Stothard P."/>
            <person name="Blankenship R.E."/>
            <person name="Bauer C.E."/>
            <person name="Touchman J.W."/>
        </authorList>
    </citation>
    <scope>NUCLEOTIDE SEQUENCE [LARGE SCALE GENOMIC DNA]</scope>
    <source>
        <strain evidence="3">ATCC 51521 / SW</strain>
    </source>
</reference>
<proteinExistence type="predicted"/>
<dbReference type="HOGENOM" id="CLU_1420454_0_0_5"/>
<dbReference type="EMBL" id="CP000613">
    <property type="protein sequence ID" value="ACI98889.1"/>
    <property type="molecule type" value="Genomic_DNA"/>
</dbReference>